<gene>
    <name evidence="2" type="ORF">FUAX_52700</name>
</gene>
<protein>
    <recommendedName>
        <fullName evidence="4">DUF4079 domain-containing protein</fullName>
    </recommendedName>
</protein>
<name>A0AAU9CRQ6_9BACT</name>
<dbReference type="EMBL" id="AP025320">
    <property type="protein sequence ID" value="BDD12838.1"/>
    <property type="molecule type" value="Genomic_DNA"/>
</dbReference>
<accession>A0AAU9CRQ6</accession>
<keyword evidence="1" id="KW-0472">Membrane</keyword>
<proteinExistence type="predicted"/>
<feature type="transmembrane region" description="Helical" evidence="1">
    <location>
        <begin position="35"/>
        <end position="55"/>
    </location>
</feature>
<reference evidence="2 3" key="1">
    <citation type="submission" date="2021-12" db="EMBL/GenBank/DDBJ databases">
        <title>Genome sequencing of bacteria with rrn-lacking chromosome and rrn-plasmid.</title>
        <authorList>
            <person name="Anda M."/>
            <person name="Iwasaki W."/>
        </authorList>
    </citation>
    <scope>NUCLEOTIDE SEQUENCE [LARGE SCALE GENOMIC DNA]</scope>
    <source>
        <strain evidence="2 3">DSM 100852</strain>
        <plasmid evidence="2 3">pFA6</plasmid>
    </source>
</reference>
<dbReference type="AlphaFoldDB" id="A0AAU9CRQ6"/>
<evidence type="ECO:0000313" key="2">
    <source>
        <dbReference type="EMBL" id="BDD12838.1"/>
    </source>
</evidence>
<keyword evidence="1" id="KW-1133">Transmembrane helix</keyword>
<keyword evidence="3" id="KW-1185">Reference proteome</keyword>
<feature type="transmembrane region" description="Helical" evidence="1">
    <location>
        <begin position="6"/>
        <end position="23"/>
    </location>
</feature>
<organism evidence="2 3">
    <name type="scientific">Fulvitalea axinellae</name>
    <dbReference type="NCBI Taxonomy" id="1182444"/>
    <lineage>
        <taxon>Bacteria</taxon>
        <taxon>Pseudomonadati</taxon>
        <taxon>Bacteroidota</taxon>
        <taxon>Cytophagia</taxon>
        <taxon>Cytophagales</taxon>
        <taxon>Persicobacteraceae</taxon>
        <taxon>Fulvitalea</taxon>
    </lineage>
</organism>
<evidence type="ECO:0008006" key="4">
    <source>
        <dbReference type="Google" id="ProtNLM"/>
    </source>
</evidence>
<feature type="transmembrane region" description="Helical" evidence="1">
    <location>
        <begin position="67"/>
        <end position="89"/>
    </location>
</feature>
<feature type="transmembrane region" description="Helical" evidence="1">
    <location>
        <begin position="101"/>
        <end position="119"/>
    </location>
</feature>
<dbReference type="Proteomes" id="UP001348817">
    <property type="component" value="Plasmid pFA6"/>
</dbReference>
<evidence type="ECO:0000256" key="1">
    <source>
        <dbReference type="SAM" id="Phobius"/>
    </source>
</evidence>
<geneLocation type="plasmid" evidence="2 3">
    <name>pFA6</name>
</geneLocation>
<evidence type="ECO:0000313" key="3">
    <source>
        <dbReference type="Proteomes" id="UP001348817"/>
    </source>
</evidence>
<keyword evidence="2" id="KW-0614">Plasmid</keyword>
<dbReference type="KEGG" id="fax:FUAX_52700"/>
<sequence>MVWGFMLVLSGIYSLFYSFVASIPDSKVILARISVSHRIAGGVIFMFGFLAFSGLVLGEPESDKTYFYILSSSISLSVLGFLTCLFPHGFMVKGTHRAHRIYLIAGVFSIFLGALTIFSDYTA</sequence>
<keyword evidence="1" id="KW-0812">Transmembrane</keyword>